<dbReference type="Pfam" id="PF00579">
    <property type="entry name" value="tRNA-synt_1b"/>
    <property type="match status" value="1"/>
</dbReference>
<dbReference type="InterPro" id="IPR014729">
    <property type="entry name" value="Rossmann-like_a/b/a_fold"/>
</dbReference>
<evidence type="ECO:0000256" key="3">
    <source>
        <dbReference type="ARBA" id="ARBA00022741"/>
    </source>
</evidence>
<sequence>MNEPRGAAARQVVFSGAQPTSDSLHLGNALGAVNQWVSMQRDYDAYFCVVDLHAITIAQDPEVLRKRTLVTAAQYLALGVDPEQATVFVQSHVPAHTQLAWVLGCFTGYGQASRMTQFKDKSQKQGAEATTVGLFTYPVLMAADILLYDTDLVPVGEDQRQHLELARDLAERINARFPGTFVVPEATIPKATAKIFDLQDPTAKMSKSATTDAGLISLLDDPKKTAKKIRSAVTDSEREIRFDRDAKPGVSNLLTIQSAVTGTDVDTLVAGYQGRGYGDLKTETADAVVEFVTPIKARVDELIADPAELQAVLARGAERAAAVASATVERVYDRLGFLAPTH</sequence>
<gene>
    <name evidence="8" type="primary">trpS</name>
    <name evidence="10" type="ORF">BN1047_04204</name>
</gene>
<keyword evidence="2 8" id="KW-0436">Ligase</keyword>
<protein>
    <recommendedName>
        <fullName evidence="8">Tryptophan--tRNA ligase</fullName>
        <ecNumber evidence="8">6.1.1.2</ecNumber>
    </recommendedName>
    <alternativeName>
        <fullName evidence="8">Tryptophanyl-tRNA synthetase</fullName>
        <shortName evidence="8">TrpRS</shortName>
    </alternativeName>
</protein>
<keyword evidence="4 8" id="KW-0067">ATP-binding</keyword>
<dbReference type="GO" id="GO:0005829">
    <property type="term" value="C:cytosol"/>
    <property type="evidence" value="ECO:0007669"/>
    <property type="project" value="TreeGrafter"/>
</dbReference>
<dbReference type="CDD" id="cd00806">
    <property type="entry name" value="TrpRS_core"/>
    <property type="match status" value="1"/>
</dbReference>
<comment type="subunit">
    <text evidence="8">Homodimer.</text>
</comment>
<feature type="binding site" evidence="8">
    <location>
        <begin position="27"/>
        <end position="28"/>
    </location>
    <ligand>
        <name>ATP</name>
        <dbReference type="ChEBI" id="CHEBI:30616"/>
    </ligand>
</feature>
<dbReference type="NCBIfam" id="TIGR00233">
    <property type="entry name" value="trpS"/>
    <property type="match status" value="1"/>
</dbReference>
<evidence type="ECO:0000256" key="9">
    <source>
        <dbReference type="RuleBase" id="RU363036"/>
    </source>
</evidence>
<dbReference type="Gene3D" id="3.40.50.620">
    <property type="entry name" value="HUPs"/>
    <property type="match status" value="1"/>
</dbReference>
<dbReference type="InterPro" id="IPR002306">
    <property type="entry name" value="Trp-tRNA-ligase"/>
</dbReference>
<evidence type="ECO:0000313" key="11">
    <source>
        <dbReference type="Proteomes" id="UP000028864"/>
    </source>
</evidence>
<feature type="binding site" evidence="8">
    <location>
        <begin position="204"/>
        <end position="208"/>
    </location>
    <ligand>
        <name>ATP</name>
        <dbReference type="ChEBI" id="CHEBI:30616"/>
    </ligand>
</feature>
<dbReference type="InterPro" id="IPR024109">
    <property type="entry name" value="Trp-tRNA-ligase_bac-type"/>
</dbReference>
<dbReference type="InterPro" id="IPR050203">
    <property type="entry name" value="Trp-tRNA_synthetase"/>
</dbReference>
<dbReference type="PANTHER" id="PTHR43766:SF1">
    <property type="entry name" value="TRYPTOPHAN--TRNA LIGASE, MITOCHONDRIAL"/>
    <property type="match status" value="1"/>
</dbReference>
<dbReference type="InterPro" id="IPR002305">
    <property type="entry name" value="aa-tRNA-synth_Ic"/>
</dbReference>
<evidence type="ECO:0000313" key="10">
    <source>
        <dbReference type="EMBL" id="CDQ46298.1"/>
    </source>
</evidence>
<evidence type="ECO:0000256" key="5">
    <source>
        <dbReference type="ARBA" id="ARBA00022917"/>
    </source>
</evidence>
<comment type="catalytic activity">
    <reaction evidence="7 8">
        <text>tRNA(Trp) + L-tryptophan + ATP = L-tryptophyl-tRNA(Trp) + AMP + diphosphate + H(+)</text>
        <dbReference type="Rhea" id="RHEA:24080"/>
        <dbReference type="Rhea" id="RHEA-COMP:9671"/>
        <dbReference type="Rhea" id="RHEA-COMP:9705"/>
        <dbReference type="ChEBI" id="CHEBI:15378"/>
        <dbReference type="ChEBI" id="CHEBI:30616"/>
        <dbReference type="ChEBI" id="CHEBI:33019"/>
        <dbReference type="ChEBI" id="CHEBI:57912"/>
        <dbReference type="ChEBI" id="CHEBI:78442"/>
        <dbReference type="ChEBI" id="CHEBI:78535"/>
        <dbReference type="ChEBI" id="CHEBI:456215"/>
        <dbReference type="EC" id="6.1.1.2"/>
    </reaction>
</comment>
<reference evidence="10" key="2">
    <citation type="submission" date="2015-09" db="EMBL/GenBank/DDBJ databases">
        <title>Draft genome sequence of Mycobacterium neoaurum DSM 44074.</title>
        <authorList>
            <person name="Croce O."/>
            <person name="Robert C."/>
            <person name="Raoult D."/>
            <person name="Drancourt M."/>
        </authorList>
    </citation>
    <scope>NUCLEOTIDE SEQUENCE</scope>
    <source>
        <strain evidence="10">DSM 44074</strain>
    </source>
</reference>
<dbReference type="Proteomes" id="UP000028864">
    <property type="component" value="Unassembled WGS sequence"/>
</dbReference>
<name>A0AAV2WR52_MYCNE</name>
<dbReference type="AlphaFoldDB" id="A0AAV2WR52"/>
<dbReference type="RefSeq" id="WP_030134709.1">
    <property type="nucleotide sequence ID" value="NZ_LK021340.1"/>
</dbReference>
<dbReference type="PROSITE" id="PS00178">
    <property type="entry name" value="AA_TRNA_LIGASE_I"/>
    <property type="match status" value="1"/>
</dbReference>
<dbReference type="HAMAP" id="MF_00140_B">
    <property type="entry name" value="Trp_tRNA_synth_B"/>
    <property type="match status" value="1"/>
</dbReference>
<comment type="subcellular location">
    <subcellularLocation>
        <location evidence="8">Cytoplasm</location>
    </subcellularLocation>
</comment>
<evidence type="ECO:0000256" key="8">
    <source>
        <dbReference type="HAMAP-Rule" id="MF_00140"/>
    </source>
</evidence>
<feature type="binding site" evidence="8">
    <location>
        <position position="144"/>
    </location>
    <ligand>
        <name>L-tryptophan</name>
        <dbReference type="ChEBI" id="CHEBI:57912"/>
    </ligand>
</feature>
<keyword evidence="8" id="KW-0963">Cytoplasm</keyword>
<dbReference type="GO" id="GO:0006436">
    <property type="term" value="P:tryptophanyl-tRNA aminoacylation"/>
    <property type="evidence" value="ECO:0007669"/>
    <property type="project" value="UniProtKB-UniRule"/>
</dbReference>
<reference evidence="10" key="1">
    <citation type="submission" date="2014-05" db="EMBL/GenBank/DDBJ databases">
        <authorList>
            <person name="Urmite Genomes"/>
        </authorList>
    </citation>
    <scope>NUCLEOTIDE SEQUENCE</scope>
    <source>
        <strain evidence="10">DSM 44074</strain>
    </source>
</reference>
<dbReference type="EMBL" id="LK021340">
    <property type="protein sequence ID" value="CDQ46298.1"/>
    <property type="molecule type" value="Genomic_DNA"/>
</dbReference>
<keyword evidence="3 8" id="KW-0547">Nucleotide-binding</keyword>
<dbReference type="SUPFAM" id="SSF52374">
    <property type="entry name" value="Nucleotidylyl transferase"/>
    <property type="match status" value="1"/>
</dbReference>
<dbReference type="GO" id="GO:0004830">
    <property type="term" value="F:tryptophan-tRNA ligase activity"/>
    <property type="evidence" value="ECO:0007669"/>
    <property type="project" value="UniProtKB-UniRule"/>
</dbReference>
<comment type="caution">
    <text evidence="8">Lacks conserved residue(s) required for the propagation of feature annotation.</text>
</comment>
<feature type="binding site" evidence="8">
    <location>
        <begin position="156"/>
        <end position="158"/>
    </location>
    <ligand>
        <name>ATP</name>
        <dbReference type="ChEBI" id="CHEBI:30616"/>
    </ligand>
</feature>
<dbReference type="EC" id="6.1.1.2" evidence="8"/>
<dbReference type="FunFam" id="1.10.240.10:FF:000002">
    <property type="entry name" value="Tryptophan--tRNA ligase"/>
    <property type="match status" value="1"/>
</dbReference>
<organism evidence="10 11">
    <name type="scientific">Mycolicibacterium neoaurum</name>
    <name type="common">Mycobacterium neoaurum</name>
    <dbReference type="NCBI Taxonomy" id="1795"/>
    <lineage>
        <taxon>Bacteria</taxon>
        <taxon>Bacillati</taxon>
        <taxon>Actinomycetota</taxon>
        <taxon>Actinomycetes</taxon>
        <taxon>Mycobacteriales</taxon>
        <taxon>Mycobacteriaceae</taxon>
        <taxon>Mycolicibacterium</taxon>
    </lineage>
</organism>
<evidence type="ECO:0000256" key="2">
    <source>
        <dbReference type="ARBA" id="ARBA00022598"/>
    </source>
</evidence>
<feature type="binding site" evidence="8">
    <location>
        <position position="195"/>
    </location>
    <ligand>
        <name>ATP</name>
        <dbReference type="ChEBI" id="CHEBI:30616"/>
    </ligand>
</feature>
<comment type="similarity">
    <text evidence="1 8 9">Belongs to the class-I aminoacyl-tRNA synthetase family.</text>
</comment>
<dbReference type="GO" id="GO:0005524">
    <property type="term" value="F:ATP binding"/>
    <property type="evidence" value="ECO:0007669"/>
    <property type="project" value="UniProtKB-UniRule"/>
</dbReference>
<dbReference type="PRINTS" id="PR01039">
    <property type="entry name" value="TRNASYNTHTRP"/>
</dbReference>
<accession>A0AAV2WR52</accession>
<feature type="short sequence motif" description="'KMSKS' region" evidence="8">
    <location>
        <begin position="204"/>
        <end position="208"/>
    </location>
</feature>
<keyword evidence="5 8" id="KW-0648">Protein biosynthesis</keyword>
<dbReference type="InterPro" id="IPR001412">
    <property type="entry name" value="aa-tRNA-synth_I_CS"/>
</dbReference>
<evidence type="ECO:0000256" key="1">
    <source>
        <dbReference type="ARBA" id="ARBA00005594"/>
    </source>
</evidence>
<evidence type="ECO:0000256" key="7">
    <source>
        <dbReference type="ARBA" id="ARBA00049929"/>
    </source>
</evidence>
<comment type="function">
    <text evidence="8">Catalyzes the attachment of tryptophan to tRNA(Trp).</text>
</comment>
<keyword evidence="6 8" id="KW-0030">Aminoacyl-tRNA synthetase</keyword>
<feature type="binding site" evidence="8">
    <location>
        <begin position="18"/>
        <end position="20"/>
    </location>
    <ligand>
        <name>ATP</name>
        <dbReference type="ChEBI" id="CHEBI:30616"/>
    </ligand>
</feature>
<proteinExistence type="inferred from homology"/>
<dbReference type="Gene3D" id="1.10.240.10">
    <property type="entry name" value="Tyrosyl-Transfer RNA Synthetase"/>
    <property type="match status" value="1"/>
</dbReference>
<evidence type="ECO:0000256" key="6">
    <source>
        <dbReference type="ARBA" id="ARBA00023146"/>
    </source>
</evidence>
<evidence type="ECO:0000256" key="4">
    <source>
        <dbReference type="ARBA" id="ARBA00022840"/>
    </source>
</evidence>
<dbReference type="PANTHER" id="PTHR43766">
    <property type="entry name" value="TRYPTOPHAN--TRNA LIGASE, MITOCHONDRIAL"/>
    <property type="match status" value="1"/>
</dbReference>